<keyword evidence="2" id="KW-0808">Transferase</keyword>
<dbReference type="Gene3D" id="3.90.1200.10">
    <property type="match status" value="1"/>
</dbReference>
<evidence type="ECO:0000313" key="4">
    <source>
        <dbReference type="Proteomes" id="UP000197019"/>
    </source>
</evidence>
<dbReference type="PANTHER" id="PTHR12149">
    <property type="entry name" value="FRUCTOSAMINE 3 KINASE-RELATED PROTEIN"/>
    <property type="match status" value="1"/>
</dbReference>
<evidence type="ECO:0008006" key="5">
    <source>
        <dbReference type="Google" id="ProtNLM"/>
    </source>
</evidence>
<dbReference type="Gene3D" id="3.30.200.20">
    <property type="entry name" value="Phosphorylase Kinase, domain 1"/>
    <property type="match status" value="1"/>
</dbReference>
<evidence type="ECO:0000313" key="3">
    <source>
        <dbReference type="EMBL" id="ASF46077.1"/>
    </source>
</evidence>
<dbReference type="EMBL" id="CP022129">
    <property type="protein sequence ID" value="ASF46077.1"/>
    <property type="molecule type" value="Genomic_DNA"/>
</dbReference>
<dbReference type="PANTHER" id="PTHR12149:SF8">
    <property type="entry name" value="PROTEIN-RIBULOSAMINE 3-KINASE"/>
    <property type="match status" value="1"/>
</dbReference>
<dbReference type="KEGG" id="mpsy:CEK71_08280"/>
<evidence type="ECO:0000256" key="2">
    <source>
        <dbReference type="PIRNR" id="PIRNR006221"/>
    </source>
</evidence>
<organism evidence="3 4">
    <name type="scientific">Methylovulum psychrotolerans</name>
    <dbReference type="NCBI Taxonomy" id="1704499"/>
    <lineage>
        <taxon>Bacteria</taxon>
        <taxon>Pseudomonadati</taxon>
        <taxon>Pseudomonadota</taxon>
        <taxon>Gammaproteobacteria</taxon>
        <taxon>Methylococcales</taxon>
        <taxon>Methylococcaceae</taxon>
        <taxon>Methylovulum</taxon>
    </lineage>
</organism>
<proteinExistence type="inferred from homology"/>
<name>A0A1Z4BXQ1_9GAMM</name>
<gene>
    <name evidence="3" type="ORF">CEK71_08280</name>
</gene>
<dbReference type="PIRSF" id="PIRSF006221">
    <property type="entry name" value="Ketosamine-3-kinase"/>
    <property type="match status" value="1"/>
</dbReference>
<protein>
    <recommendedName>
        <fullName evidence="5">Fructosamine kinase family protein</fullName>
    </recommendedName>
</protein>
<dbReference type="SUPFAM" id="SSF56112">
    <property type="entry name" value="Protein kinase-like (PK-like)"/>
    <property type="match status" value="1"/>
</dbReference>
<dbReference type="Proteomes" id="UP000197019">
    <property type="component" value="Chromosome"/>
</dbReference>
<dbReference type="InterPro" id="IPR011009">
    <property type="entry name" value="Kinase-like_dom_sf"/>
</dbReference>
<dbReference type="GO" id="GO:0016301">
    <property type="term" value="F:kinase activity"/>
    <property type="evidence" value="ECO:0007669"/>
    <property type="project" value="UniProtKB-UniRule"/>
</dbReference>
<comment type="similarity">
    <text evidence="1 2">Belongs to the fructosamine kinase family.</text>
</comment>
<dbReference type="Pfam" id="PF03881">
    <property type="entry name" value="Fructosamin_kin"/>
    <property type="match status" value="1"/>
</dbReference>
<dbReference type="OrthoDB" id="5291879at2"/>
<dbReference type="RefSeq" id="WP_088618951.1">
    <property type="nucleotide sequence ID" value="NZ_CP022129.1"/>
</dbReference>
<reference evidence="3 4" key="1">
    <citation type="submission" date="2017-06" db="EMBL/GenBank/DDBJ databases">
        <title>Genome Sequencing of the methanotroph Methylovulum psychrotolerants str. HV10-M2 isolated from a high-altitude environment.</title>
        <authorList>
            <person name="Mateos-Rivera A."/>
        </authorList>
    </citation>
    <scope>NUCLEOTIDE SEQUENCE [LARGE SCALE GENOMIC DNA]</scope>
    <source>
        <strain evidence="3 4">HV10_M2</strain>
    </source>
</reference>
<sequence length="297" mass="32858">MNHTDTFRHIAGQISACTGESFTLLSAQPLSGGDINAAYCLHGKSQRYFVKLNHPALLPMFNAEQTGLQALAATRTLRVPRPIVCGVTAEQAFLVLEHIDWGSASPAASRLLGQGLAALHRQRQNHFGWICDNTIGSTPQPNPVYTDWVNFWRDQRLGHQLRLAQTNGYGGRLQQLGEQLCLGLDAFFSTYQPQASLLHGDLWGGNSAVDSHGQPVIFDPACYYGDRETDLAMTELFGGFDRDFYAAYQAAWPLDPGFSTRKTLYNLYHILNHLNLFGGGYARQAEQMAAKLLAEIK</sequence>
<evidence type="ECO:0000256" key="1">
    <source>
        <dbReference type="ARBA" id="ARBA00009460"/>
    </source>
</evidence>
<keyword evidence="4" id="KW-1185">Reference proteome</keyword>
<dbReference type="AlphaFoldDB" id="A0A1Z4BXQ1"/>
<keyword evidence="2" id="KW-0418">Kinase</keyword>
<dbReference type="InterPro" id="IPR016477">
    <property type="entry name" value="Fructo-/Ketosamine-3-kinase"/>
</dbReference>
<accession>A0A1Z4BXQ1</accession>